<dbReference type="GO" id="GO:0051015">
    <property type="term" value="F:actin filament binding"/>
    <property type="evidence" value="ECO:0007669"/>
    <property type="project" value="TreeGrafter"/>
</dbReference>
<keyword evidence="4 6" id="KW-0505">Motor protein</keyword>
<sequence length="1456" mass="155023">MASVSELTTLEDPTEASLSHVLKQRLLAGDIYTGMSAVLLAVNPCEQLLELYSEETLERHLCSQPDMPPHVFRTAAGVHRGMLQGRSQSVIISGESGAGKTETFKRVMQFISAAVARTGPRGRQRASSGRGIEQLLVETVPILESYGNASTVHNPDSSRFGKFVLLHFTEHGALVDVAVKTYLLETTRVVRLGANERSFHVFYELLAGGHAQARARAAAAVDLDGEDGSPKTPLTPRTVQRAFLSSAMAAVDAQWGESPDGSLGADALAKRKLPPPANNAACKENAVAATPVKPQPPARSGRAKAGSPLEYLVGFDLLAELQLEPLPMSRFLPAATCQTKVQRNDSSKFEALLRALDAADVPPPEARELWRATAGCVHLGAIEFTQIGDEGTLTAVTAATLPALQTSAVLLGCEPAALHRALTIKQIKVLDDWIEKPNPPAACRELCAGLAKATYAKLFEWLQTQLSAALASHNPLASEATAAAALGQDSKSPAPLCVGILDIFGFEVFERNSLEQLCINHANETLQGLFTHVMIVAAQAESVREGLSLAKLDFEGLDDRACRSAVECPQGVFALIEEQCTVPKGSDAGLHINLTKYGKGHAAFRPNPKGSAHLAFTLAHYAAEVTYDTDGFLEKNRDRCPEDLLVLLRTSRTELLRVAFAPTPAEQATMSCKRGARFSGIVAKFAHQLGELNAHLKASEIHFIRCIKPNAKLQPRIFDDAKVRAQIKCNCIVDACLIMKAGFPERLLFGHVINTYGCLAPTEAIAARKARAAALRVQPIGGDGGAGSVEAAGAEEVAVRAEKQACSALMLAARLNADAWAVGNTRLCLKDPSSSLTKGSPSAQMLAHAPGSAYANAANGFVPGDAAWYVTRAGHVRAVRVLCAAASIFAAATAADGSDAAKDGVAFVAERYAVEYLSGAGGPFVADAACVFRAPPSAEELARALEYAASSGVAFSQEDSAAAKSQQEFDAEKLARSRARRLEKLKLLHEQVARNWTLWHPACRPATAHPLLQTPAGFEEVPAAILEYGHYLGMAFPEDGQFLWIAEAGAAAPLPEGWSLCRDPEGLTYFHEPATSVASRQHPSDERFRHLYYQHKYGGVAGTGPAGSTGGTGPAGASGDEVSAEGQVSAEGVADASGSYLSMLIGQVKSRHVADALKNLPRKELEGYASLFGRYDPNQSGRITLGSFLKQWQGHFSASQLRVMFESYDLTGTAEVDFNEFAKEIEQRRAGAEKDKGKRREARTSDDRPAAPLGGADTYSDAHQIARQLAPTIPVQRHSDDVELATAVLSVVGNAIRDRIRGKPRVAKGKEADGAPTADAGGKKRSKKKGKKGSSPKSSSRPGSGERGGGGAAGSSGDHLPASASADHLPRAAREAEVRRVLSDVLASLAGYDTRLALPLFAQQLQMLNRRFGQPSDPAQIEALFGVAQRGGCVEMAEFLRRESTVHYFCLDLHSA</sequence>
<keyword evidence="3 6" id="KW-0518">Myosin</keyword>
<name>A0A0M0JLU7_9EUKA</name>
<evidence type="ECO:0000256" key="3">
    <source>
        <dbReference type="ARBA" id="ARBA00023123"/>
    </source>
</evidence>
<feature type="compositionally biased region" description="Gly residues" evidence="7">
    <location>
        <begin position="1345"/>
        <end position="1354"/>
    </location>
</feature>
<dbReference type="GO" id="GO:0016020">
    <property type="term" value="C:membrane"/>
    <property type="evidence" value="ECO:0007669"/>
    <property type="project" value="TreeGrafter"/>
</dbReference>
<dbReference type="Gene3D" id="1.20.120.720">
    <property type="entry name" value="Myosin VI head, motor domain, U50 subdomain"/>
    <property type="match status" value="1"/>
</dbReference>
<evidence type="ECO:0000259" key="8">
    <source>
        <dbReference type="PROSITE" id="PS50020"/>
    </source>
</evidence>
<dbReference type="InterPro" id="IPR001609">
    <property type="entry name" value="Myosin_head_motor_dom-like"/>
</dbReference>
<evidence type="ECO:0000259" key="9">
    <source>
        <dbReference type="PROSITE" id="PS51456"/>
    </source>
</evidence>
<dbReference type="Gene3D" id="1.10.238.10">
    <property type="entry name" value="EF-hand"/>
    <property type="match status" value="1"/>
</dbReference>
<proteinExistence type="inferred from homology"/>
<dbReference type="CDD" id="cd00124">
    <property type="entry name" value="MYSc"/>
    <property type="match status" value="1"/>
</dbReference>
<dbReference type="EMBL" id="JWZX01002701">
    <property type="protein sequence ID" value="KOO27546.1"/>
    <property type="molecule type" value="Genomic_DNA"/>
</dbReference>
<dbReference type="OrthoDB" id="6108017at2759"/>
<dbReference type="PANTHER" id="PTHR13140:SF706">
    <property type="entry name" value="DILUTE CLASS UNCONVENTIONAL MYOSIN, ISOFORM C"/>
    <property type="match status" value="1"/>
</dbReference>
<evidence type="ECO:0000313" key="10">
    <source>
        <dbReference type="EMBL" id="KOO27546.1"/>
    </source>
</evidence>
<evidence type="ECO:0000256" key="4">
    <source>
        <dbReference type="ARBA" id="ARBA00023175"/>
    </source>
</evidence>
<dbReference type="PROSITE" id="PS50020">
    <property type="entry name" value="WW_DOMAIN_2"/>
    <property type="match status" value="1"/>
</dbReference>
<dbReference type="GO" id="GO:0016459">
    <property type="term" value="C:myosin complex"/>
    <property type="evidence" value="ECO:0007669"/>
    <property type="project" value="UniProtKB-KW"/>
</dbReference>
<dbReference type="SUPFAM" id="SSF51045">
    <property type="entry name" value="WW domain"/>
    <property type="match status" value="1"/>
</dbReference>
<dbReference type="InterPro" id="IPR011992">
    <property type="entry name" value="EF-hand-dom_pair"/>
</dbReference>
<organism evidence="10 11">
    <name type="scientific">Chrysochromulina tobinii</name>
    <dbReference type="NCBI Taxonomy" id="1460289"/>
    <lineage>
        <taxon>Eukaryota</taxon>
        <taxon>Haptista</taxon>
        <taxon>Haptophyta</taxon>
        <taxon>Prymnesiophyceae</taxon>
        <taxon>Prymnesiales</taxon>
        <taxon>Chrysochromulinaceae</taxon>
        <taxon>Chrysochromulina</taxon>
    </lineage>
</organism>
<evidence type="ECO:0000313" key="11">
    <source>
        <dbReference type="Proteomes" id="UP000037460"/>
    </source>
</evidence>
<comment type="caution">
    <text evidence="10">The sequence shown here is derived from an EMBL/GenBank/DDBJ whole genome shotgun (WGS) entry which is preliminary data.</text>
</comment>
<protein>
    <submittedName>
        <fullName evidence="10">Beta myosin heavy chain</fullName>
    </submittedName>
</protein>
<feature type="binding site" evidence="6">
    <location>
        <begin position="94"/>
        <end position="101"/>
    </location>
    <ligand>
        <name>ATP</name>
        <dbReference type="ChEBI" id="CHEBI:30616"/>
    </ligand>
</feature>
<dbReference type="Gene3D" id="1.20.58.530">
    <property type="match status" value="1"/>
</dbReference>
<evidence type="ECO:0000256" key="5">
    <source>
        <dbReference type="ARBA" id="ARBA00023203"/>
    </source>
</evidence>
<feature type="compositionally biased region" description="Basic and acidic residues" evidence="7">
    <location>
        <begin position="1229"/>
        <end position="1249"/>
    </location>
</feature>
<dbReference type="Proteomes" id="UP000037460">
    <property type="component" value="Unassembled WGS sequence"/>
</dbReference>
<dbReference type="InterPro" id="IPR036020">
    <property type="entry name" value="WW_dom_sf"/>
</dbReference>
<keyword evidence="5 6" id="KW-0009">Actin-binding</keyword>
<evidence type="ECO:0000256" key="7">
    <source>
        <dbReference type="SAM" id="MobiDB-lite"/>
    </source>
</evidence>
<feature type="region of interest" description="Actin-binding" evidence="6">
    <location>
        <begin position="689"/>
        <end position="711"/>
    </location>
</feature>
<comment type="similarity">
    <text evidence="6">Belongs to the TRAFAC class myosin-kinesin ATPase superfamily. Myosin family.</text>
</comment>
<dbReference type="InterPro" id="IPR036961">
    <property type="entry name" value="Kinesin_motor_dom_sf"/>
</dbReference>
<keyword evidence="2 6" id="KW-0067">ATP-binding</keyword>
<dbReference type="InterPro" id="IPR001202">
    <property type="entry name" value="WW_dom"/>
</dbReference>
<feature type="domain" description="WW" evidence="8">
    <location>
        <begin position="1052"/>
        <end position="1085"/>
    </location>
</feature>
<dbReference type="PRINTS" id="PR00193">
    <property type="entry name" value="MYOSINHEAVY"/>
</dbReference>
<evidence type="ECO:0000256" key="1">
    <source>
        <dbReference type="ARBA" id="ARBA00022741"/>
    </source>
</evidence>
<dbReference type="SUPFAM" id="SSF52540">
    <property type="entry name" value="P-loop containing nucleoside triphosphate hydrolases"/>
    <property type="match status" value="1"/>
</dbReference>
<feature type="compositionally biased region" description="Basic residues" evidence="7">
    <location>
        <begin position="1323"/>
        <end position="1334"/>
    </location>
</feature>
<evidence type="ECO:0000256" key="6">
    <source>
        <dbReference type="PROSITE-ProRule" id="PRU00782"/>
    </source>
</evidence>
<dbReference type="SUPFAM" id="SSF47473">
    <property type="entry name" value="EF-hand"/>
    <property type="match status" value="1"/>
</dbReference>
<dbReference type="Gene3D" id="3.30.1470.10">
    <property type="entry name" value="Photosystem I PsaD, reaction center subunit II"/>
    <property type="match status" value="1"/>
</dbReference>
<dbReference type="Gene3D" id="3.40.850.10">
    <property type="entry name" value="Kinesin motor domain"/>
    <property type="match status" value="2"/>
</dbReference>
<reference evidence="11" key="1">
    <citation type="journal article" date="2015" name="PLoS Genet.">
        <title>Genome Sequence and Transcriptome Analyses of Chrysochromulina tobin: Metabolic Tools for Enhanced Algal Fitness in the Prominent Order Prymnesiales (Haptophyceae).</title>
        <authorList>
            <person name="Hovde B.T."/>
            <person name="Deodato C.R."/>
            <person name="Hunsperger H.M."/>
            <person name="Ryken S.A."/>
            <person name="Yost W."/>
            <person name="Jha R.K."/>
            <person name="Patterson J."/>
            <person name="Monnat R.J. Jr."/>
            <person name="Barlow S.B."/>
            <person name="Starkenburg S.R."/>
            <person name="Cattolico R.A."/>
        </authorList>
    </citation>
    <scope>NUCLEOTIDE SEQUENCE</scope>
    <source>
        <strain evidence="11">CCMP291</strain>
    </source>
</reference>
<dbReference type="GO" id="GO:0005524">
    <property type="term" value="F:ATP binding"/>
    <property type="evidence" value="ECO:0007669"/>
    <property type="project" value="UniProtKB-UniRule"/>
</dbReference>
<dbReference type="GO" id="GO:0005737">
    <property type="term" value="C:cytoplasm"/>
    <property type="evidence" value="ECO:0007669"/>
    <property type="project" value="TreeGrafter"/>
</dbReference>
<dbReference type="GO" id="GO:0000146">
    <property type="term" value="F:microfilament motor activity"/>
    <property type="evidence" value="ECO:0007669"/>
    <property type="project" value="TreeGrafter"/>
</dbReference>
<dbReference type="SMART" id="SM00242">
    <property type="entry name" value="MYSc"/>
    <property type="match status" value="1"/>
</dbReference>
<feature type="domain" description="Myosin motor" evidence="9">
    <location>
        <begin position="2"/>
        <end position="844"/>
    </location>
</feature>
<dbReference type="PANTHER" id="PTHR13140">
    <property type="entry name" value="MYOSIN"/>
    <property type="match status" value="1"/>
</dbReference>
<gene>
    <name evidence="10" type="ORF">Ctob_007809</name>
</gene>
<keyword evidence="11" id="KW-1185">Reference proteome</keyword>
<evidence type="ECO:0000256" key="2">
    <source>
        <dbReference type="ARBA" id="ARBA00022840"/>
    </source>
</evidence>
<dbReference type="GO" id="GO:0007015">
    <property type="term" value="P:actin filament organization"/>
    <property type="evidence" value="ECO:0007669"/>
    <property type="project" value="TreeGrafter"/>
</dbReference>
<dbReference type="Pfam" id="PF00063">
    <property type="entry name" value="Myosin_head"/>
    <property type="match status" value="2"/>
</dbReference>
<accession>A0A0M0JLU7</accession>
<keyword evidence="1 6" id="KW-0547">Nucleotide-binding</keyword>
<feature type="region of interest" description="Disordered" evidence="7">
    <location>
        <begin position="1229"/>
        <end position="1257"/>
    </location>
</feature>
<feature type="region of interest" description="Disordered" evidence="7">
    <location>
        <begin position="1302"/>
        <end position="1371"/>
    </location>
</feature>
<dbReference type="PROSITE" id="PS51456">
    <property type="entry name" value="MYOSIN_MOTOR"/>
    <property type="match status" value="1"/>
</dbReference>
<dbReference type="InterPro" id="IPR027417">
    <property type="entry name" value="P-loop_NTPase"/>
</dbReference>